<feature type="transmembrane region" description="Helical" evidence="1">
    <location>
        <begin position="252"/>
        <end position="272"/>
    </location>
</feature>
<evidence type="ECO:0000313" key="2">
    <source>
        <dbReference type="EMBL" id="SDN30741.1"/>
    </source>
</evidence>
<dbReference type="EMBL" id="FNHU01000023">
    <property type="protein sequence ID" value="SDN30741.1"/>
    <property type="molecule type" value="Genomic_DNA"/>
</dbReference>
<evidence type="ECO:0000256" key="1">
    <source>
        <dbReference type="SAM" id="Phobius"/>
    </source>
</evidence>
<keyword evidence="1" id="KW-0812">Transmembrane</keyword>
<dbReference type="RefSeq" id="WP_143008986.1">
    <property type="nucleotide sequence ID" value="NZ_FNHU01000023.1"/>
</dbReference>
<dbReference type="Proteomes" id="UP000199671">
    <property type="component" value="Unassembled WGS sequence"/>
</dbReference>
<dbReference type="OrthoDB" id="3716589at2"/>
<evidence type="ECO:0008006" key="4">
    <source>
        <dbReference type="Google" id="ProtNLM"/>
    </source>
</evidence>
<organism evidence="2 3">
    <name type="scientific">Actinomyces ruminicola</name>
    <dbReference type="NCBI Taxonomy" id="332524"/>
    <lineage>
        <taxon>Bacteria</taxon>
        <taxon>Bacillati</taxon>
        <taxon>Actinomycetota</taxon>
        <taxon>Actinomycetes</taxon>
        <taxon>Actinomycetales</taxon>
        <taxon>Actinomycetaceae</taxon>
        <taxon>Actinomyces</taxon>
    </lineage>
</organism>
<reference evidence="2 3" key="1">
    <citation type="submission" date="2016-10" db="EMBL/GenBank/DDBJ databases">
        <authorList>
            <person name="de Groot N.N."/>
        </authorList>
    </citation>
    <scope>NUCLEOTIDE SEQUENCE [LARGE SCALE GENOMIC DNA]</scope>
    <source>
        <strain evidence="2 3">KPR-7B</strain>
    </source>
</reference>
<accession>A0A1H0ABP9</accession>
<dbReference type="AlphaFoldDB" id="A0A1H0ABP9"/>
<sequence length="365" mass="38679">MRLDVLFGEVITDVLTGTARIIVNALAALLVCAIVVVDVCTVADQAGHAETIRSSGGAVYVVTAEGAIDAGACEALATEAGTEAGALRDRTTGAVPLRLPASTLPVKEVSPGFVRILLAGEDVDDGILLGADAAMAFGVAPTPQDDDAFVRLDSAVVELREGVAEVSVVYAWPDDGRRPGMSYAAVMQVPGSGLFDECWVSTWPQREDMDVMLRSVLSPEAADIKPRVAQLNARYGDSQQFATAFLERPTRWAIAVAGVLAFILGWLSLWLRRLEIASDLNAGVRRTDLFVKVLVHTLLWTTPAFCATVAVGSWLAQCVSCEDGSALWAIGLAGGTAVLSASVIGASVCFCLIREDHLMEYSRKR</sequence>
<keyword evidence="1" id="KW-1133">Transmembrane helix</keyword>
<keyword evidence="1" id="KW-0472">Membrane</keyword>
<feature type="transmembrane region" description="Helical" evidence="1">
    <location>
        <begin position="293"/>
        <end position="315"/>
    </location>
</feature>
<protein>
    <recommendedName>
        <fullName evidence="4">FtsX-like permease family protein</fullName>
    </recommendedName>
</protein>
<proteinExistence type="predicted"/>
<gene>
    <name evidence="2" type="ORF">SAMN04487766_12321</name>
</gene>
<name>A0A1H0ABP9_9ACTO</name>
<evidence type="ECO:0000313" key="3">
    <source>
        <dbReference type="Proteomes" id="UP000199671"/>
    </source>
</evidence>
<feature type="transmembrane region" description="Helical" evidence="1">
    <location>
        <begin position="327"/>
        <end position="353"/>
    </location>
</feature>